<name>E9IWM7_SOLIN</name>
<sequence>MRERKENVFVVLVVKHWLVEHRLIKKLMQSKPFMSKESHALFSFQLRHALKSKYSGRYDDSMKQICLTWYYSSSKGYNALRKILSLPTPRTLRTWQSMMQVDIGINHLIILQQFKMSTKRSVLSSLMKLV</sequence>
<organism>
    <name type="scientific">Solenopsis invicta</name>
    <name type="common">Red imported fire ant</name>
    <name type="synonym">Solenopsis wagneri</name>
    <dbReference type="NCBI Taxonomy" id="13686"/>
    <lineage>
        <taxon>Eukaryota</taxon>
        <taxon>Metazoa</taxon>
        <taxon>Ecdysozoa</taxon>
        <taxon>Arthropoda</taxon>
        <taxon>Hexapoda</taxon>
        <taxon>Insecta</taxon>
        <taxon>Pterygota</taxon>
        <taxon>Neoptera</taxon>
        <taxon>Endopterygota</taxon>
        <taxon>Hymenoptera</taxon>
        <taxon>Apocrita</taxon>
        <taxon>Aculeata</taxon>
        <taxon>Formicoidea</taxon>
        <taxon>Formicidae</taxon>
        <taxon>Myrmicinae</taxon>
        <taxon>Solenopsis</taxon>
    </lineage>
</organism>
<gene>
    <name evidence="2" type="ORF">SINV_09334</name>
</gene>
<evidence type="ECO:0000313" key="2">
    <source>
        <dbReference type="EMBL" id="EFZ15025.1"/>
    </source>
</evidence>
<evidence type="ECO:0000259" key="1">
    <source>
        <dbReference type="Pfam" id="PF12017"/>
    </source>
</evidence>
<proteinExistence type="predicted"/>
<reference evidence="2" key="1">
    <citation type="journal article" date="2011" name="Proc. Natl. Acad. Sci. U.S.A.">
        <title>The genome of the fire ant Solenopsis invicta.</title>
        <authorList>
            <person name="Wurm Y."/>
            <person name="Wang J."/>
            <person name="Riba-Grognuz O."/>
            <person name="Corona M."/>
            <person name="Nygaard S."/>
            <person name="Hunt B.G."/>
            <person name="Ingram K.K."/>
            <person name="Falquet L."/>
            <person name="Nipitwattanaphon M."/>
            <person name="Gotzek D."/>
            <person name="Dijkstra M.B."/>
            <person name="Oettler J."/>
            <person name="Comtesse F."/>
            <person name="Shih C.J."/>
            <person name="Wu W.J."/>
            <person name="Yang C.C."/>
            <person name="Thomas J."/>
            <person name="Beaudoing E."/>
            <person name="Pradervand S."/>
            <person name="Flegel V."/>
            <person name="Cook E.D."/>
            <person name="Fabbretti R."/>
            <person name="Stockinger H."/>
            <person name="Long L."/>
            <person name="Farmerie W.G."/>
            <person name="Oakey J."/>
            <person name="Boomsma J.J."/>
            <person name="Pamilo P."/>
            <person name="Yi S.V."/>
            <person name="Heinze J."/>
            <person name="Goodisman M.A."/>
            <person name="Farinelli L."/>
            <person name="Harshman K."/>
            <person name="Hulo N."/>
            <person name="Cerutti L."/>
            <person name="Xenarios I."/>
            <person name="Shoemaker D."/>
            <person name="Keller L."/>
        </authorList>
    </citation>
    <scope>NUCLEOTIDE SEQUENCE [LARGE SCALE GENOMIC DNA]</scope>
</reference>
<feature type="non-terminal residue" evidence="2">
    <location>
        <position position="130"/>
    </location>
</feature>
<dbReference type="Pfam" id="PF12017">
    <property type="entry name" value="Tnp_P_element"/>
    <property type="match status" value="1"/>
</dbReference>
<protein>
    <recommendedName>
        <fullName evidence="1">THAP9-like helix-turn-helix domain-containing protein</fullName>
    </recommendedName>
</protein>
<dbReference type="InterPro" id="IPR021896">
    <property type="entry name" value="THAP9-like_HTH"/>
</dbReference>
<accession>E9IWM7</accession>
<dbReference type="EMBL" id="GL766588">
    <property type="protein sequence ID" value="EFZ15025.1"/>
    <property type="molecule type" value="Genomic_DNA"/>
</dbReference>
<dbReference type="AlphaFoldDB" id="E9IWM7"/>
<feature type="domain" description="THAP9-like helix-turn-helix" evidence="1">
    <location>
        <begin position="42"/>
        <end position="95"/>
    </location>
</feature>
<dbReference type="HOGENOM" id="CLU_1940738_0_0_1"/>